<gene>
    <name evidence="1" type="ORF">GOOTI_069_00110</name>
</gene>
<name>H5TJA5_GORO1</name>
<evidence type="ECO:0008006" key="3">
    <source>
        <dbReference type="Google" id="ProtNLM"/>
    </source>
</evidence>
<dbReference type="Gene3D" id="3.50.50.60">
    <property type="entry name" value="FAD/NAD(P)-binding domain"/>
    <property type="match status" value="1"/>
</dbReference>
<dbReference type="EMBL" id="BAFB01000069">
    <property type="protein sequence ID" value="GAB33563.1"/>
    <property type="molecule type" value="Genomic_DNA"/>
</dbReference>
<dbReference type="RefSeq" id="WP_007237812.1">
    <property type="nucleotide sequence ID" value="NZ_BAFB01000069.1"/>
</dbReference>
<evidence type="ECO:0000313" key="2">
    <source>
        <dbReference type="Proteomes" id="UP000005038"/>
    </source>
</evidence>
<dbReference type="AlphaFoldDB" id="H5TJA5"/>
<protein>
    <recommendedName>
        <fullName evidence="3">FAD/NAD(P)-binding domain-containing protein</fullName>
    </recommendedName>
</protein>
<accession>H5TJA5</accession>
<comment type="caution">
    <text evidence="1">The sequence shown here is derived from an EMBL/GenBank/DDBJ whole genome shotgun (WGS) entry which is preliminary data.</text>
</comment>
<dbReference type="OrthoDB" id="9773233at2"/>
<keyword evidence="2" id="KW-1185">Reference proteome</keyword>
<dbReference type="InterPro" id="IPR036188">
    <property type="entry name" value="FAD/NAD-bd_sf"/>
</dbReference>
<reference evidence="1" key="1">
    <citation type="submission" date="2012-02" db="EMBL/GenBank/DDBJ databases">
        <title>Whole genome shotgun sequence of Gordonia otitidis NBRC 100426.</title>
        <authorList>
            <person name="Yoshida I."/>
            <person name="Hosoyama A."/>
            <person name="Tsuchikane K."/>
            <person name="Katsumata H."/>
            <person name="Yamazaki S."/>
            <person name="Fujita N."/>
        </authorList>
    </citation>
    <scope>NUCLEOTIDE SEQUENCE [LARGE SCALE GENOMIC DNA]</scope>
    <source>
        <strain evidence="1">NBRC 100426</strain>
    </source>
</reference>
<evidence type="ECO:0000313" key="1">
    <source>
        <dbReference type="EMBL" id="GAB33563.1"/>
    </source>
</evidence>
<dbReference type="SUPFAM" id="SSF51905">
    <property type="entry name" value="FAD/NAD(P)-binding domain"/>
    <property type="match status" value="1"/>
</dbReference>
<sequence length="472" mass="52565">MSHNDGEHTSSDGGGHEDEPLRVDLCIVGAGVAGLNALAVATNYLDSTKRVALIDRRDGPGGMWRDTYPYVRLHQPYQLFTAGDIPWELRREPGYLANRQEVVDHLTHCRDVSADRVRLHEFYGATVEYHSESDDLVLVQLRDAHGAVHTIETPRLINAYGFNVTPNQPLPVSSSQVRSVSPDFVDLVGPEFTADGAPVWIVGSGKTALDTAYTIIARYPDREVNIVAGSGTFFNNRDQLFPNGFRRWWSGKPFTVVFTGAADMFDGWNDQDVRHDFRDQYTISPFPHARRYMTGNLSVVECDAVAAGLSTTVMEYFVDVDDRDGRPCMILRDGPDLEIEPGSWVINCTGYLLHDAPTYQPYVTPGGRVVTVGTTSTIFQFSTYGAYFLTHLAFLDRLESAPLYAVDLNALVQRAPDASLAVVCALSLYNFAVLAEQLPMSVFTSCGVDFNRWYPKPRQFTTSARFLASHRR</sequence>
<organism evidence="1 2">
    <name type="scientific">Gordonia otitidis (strain DSM 44809 / CCUG 52243 / JCM 12355 / NBRC 100426 / IFM 10032)</name>
    <dbReference type="NCBI Taxonomy" id="1108044"/>
    <lineage>
        <taxon>Bacteria</taxon>
        <taxon>Bacillati</taxon>
        <taxon>Actinomycetota</taxon>
        <taxon>Actinomycetes</taxon>
        <taxon>Mycobacteriales</taxon>
        <taxon>Gordoniaceae</taxon>
        <taxon>Gordonia</taxon>
    </lineage>
</organism>
<dbReference type="Pfam" id="PF13450">
    <property type="entry name" value="NAD_binding_8"/>
    <property type="match status" value="1"/>
</dbReference>
<dbReference type="STRING" id="1108044.GOOTI_069_00110"/>
<feature type="non-terminal residue" evidence="1">
    <location>
        <position position="472"/>
    </location>
</feature>
<proteinExistence type="predicted"/>
<dbReference type="Proteomes" id="UP000005038">
    <property type="component" value="Unassembled WGS sequence"/>
</dbReference>